<dbReference type="EMBL" id="VYKL01000010">
    <property type="protein sequence ID" value="KAA9028651.1"/>
    <property type="molecule type" value="Genomic_DNA"/>
</dbReference>
<keyword evidence="2" id="KW-0175">Coiled coil</keyword>
<feature type="coiled-coil region" evidence="2">
    <location>
        <begin position="485"/>
        <end position="512"/>
    </location>
</feature>
<sequence length="624" mass="72331">MHTTGKSYNHDLDIHNRKIVTPESAFGILRKTLVSNIGQERLKGFLIRFGWEMGVYDANQALKEEFTIEDLFKQGPIYHCMNGQISGSEYEGRAEIDEHNQIISLFGTGTWENSYEALDHLKRFGIVEHPVCYTLIGYASGFMSTISDQQVLAKEVACVGKGDSECRWVIKSQNEWDDELIDELPYYNEKPIVKELQYTYEQLLEQKNTVTRLMEFQKVLTEEIANGSNLQTIIDMVYNLIQIPILVQDIDFRSIAYSGLSQDEFNKIQDEMNRYIQENRTILPQTRKEKHQLPFRKKIIKMDYQEHLIVPFFIEKEVFGYCTFLYNDMNTVNTEDDYMLLARIANAASLILLNEKTRLESYTRMKGIFLEQVLNGTISSKKEMMVKGRYTGLNLELPYYLAILEYSNPSLALEEEFHFQEKIFETLSQYIKREEINSLIGLYEGNFILFITREGKEKKNIESIMEGLYQELNKKYPKFTFKLGISNEGHKIENLKQQYEEASVALRLNTAKQVMLFKSLGIVGLLINSNNRDGIKMLAHQELGPLLHKEDPKMVELMKTLYIFLLNGGKLEQTLLDLSISMSGLLYRIKKIENIIDKDLRNPTDAYQLLLLIESLIALGECSL</sequence>
<dbReference type="PANTHER" id="PTHR33744">
    <property type="entry name" value="CARBOHYDRATE DIACID REGULATOR"/>
    <property type="match status" value="1"/>
</dbReference>
<dbReference type="PANTHER" id="PTHR33744:SF1">
    <property type="entry name" value="DNA-BINDING TRANSCRIPTIONAL ACTIVATOR ADER"/>
    <property type="match status" value="1"/>
</dbReference>
<dbReference type="Pfam" id="PF02830">
    <property type="entry name" value="V4R"/>
    <property type="match status" value="1"/>
</dbReference>
<dbReference type="InterPro" id="IPR029016">
    <property type="entry name" value="GAF-like_dom_sf"/>
</dbReference>
<dbReference type="OrthoDB" id="154713at2"/>
<evidence type="ECO:0000256" key="1">
    <source>
        <dbReference type="ARBA" id="ARBA00006754"/>
    </source>
</evidence>
<dbReference type="InterPro" id="IPR010523">
    <property type="entry name" value="XylR_N"/>
</dbReference>
<dbReference type="InterPro" id="IPR004096">
    <property type="entry name" value="V4R"/>
</dbReference>
<comment type="caution">
    <text evidence="4">The sequence shown here is derived from an EMBL/GenBank/DDBJ whole genome shotgun (WGS) entry which is preliminary data.</text>
</comment>
<feature type="domain" description="4-vinyl reductase 4VR" evidence="3">
    <location>
        <begin position="110"/>
        <end position="172"/>
    </location>
</feature>
<dbReference type="SUPFAM" id="SSF111126">
    <property type="entry name" value="Ligand-binding domain in the NO signalling and Golgi transport"/>
    <property type="match status" value="1"/>
</dbReference>
<organism evidence="4 5">
    <name type="scientific">Niallia endozanthoxylica</name>
    <dbReference type="NCBI Taxonomy" id="2036016"/>
    <lineage>
        <taxon>Bacteria</taxon>
        <taxon>Bacillati</taxon>
        <taxon>Bacillota</taxon>
        <taxon>Bacilli</taxon>
        <taxon>Bacillales</taxon>
        <taxon>Bacillaceae</taxon>
        <taxon>Niallia</taxon>
    </lineage>
</organism>
<gene>
    <name evidence="4" type="ORF">F4V44_04930</name>
</gene>
<evidence type="ECO:0000313" key="5">
    <source>
        <dbReference type="Proteomes" id="UP000326671"/>
    </source>
</evidence>
<dbReference type="InterPro" id="IPR024096">
    <property type="entry name" value="NO_sig/Golgi_transp_ligand-bd"/>
</dbReference>
<dbReference type="Gene3D" id="3.30.1380.20">
    <property type="entry name" value="Trafficking protein particle complex subunit 3"/>
    <property type="match status" value="1"/>
</dbReference>
<comment type="similarity">
    <text evidence="1">Belongs to the CdaR family.</text>
</comment>
<dbReference type="Gene3D" id="1.10.10.2840">
    <property type="entry name" value="PucR C-terminal helix-turn-helix domain"/>
    <property type="match status" value="1"/>
</dbReference>
<dbReference type="InterPro" id="IPR041522">
    <property type="entry name" value="CdaR_GGDEF"/>
</dbReference>
<evidence type="ECO:0000313" key="4">
    <source>
        <dbReference type="EMBL" id="KAA9028651.1"/>
    </source>
</evidence>
<dbReference type="Pfam" id="PF17853">
    <property type="entry name" value="GGDEF_2"/>
    <property type="match status" value="1"/>
</dbReference>
<dbReference type="InterPro" id="IPR042070">
    <property type="entry name" value="PucR_C-HTH_sf"/>
</dbReference>
<keyword evidence="5" id="KW-1185">Reference proteome</keyword>
<dbReference type="InterPro" id="IPR051448">
    <property type="entry name" value="CdaR-like_regulators"/>
</dbReference>
<proteinExistence type="inferred from homology"/>
<name>A0A5J5HZZ2_9BACI</name>
<dbReference type="AlphaFoldDB" id="A0A5J5HZZ2"/>
<dbReference type="Gene3D" id="3.30.450.40">
    <property type="match status" value="1"/>
</dbReference>
<accession>A0A5J5HZZ2</accession>
<evidence type="ECO:0000256" key="2">
    <source>
        <dbReference type="SAM" id="Coils"/>
    </source>
</evidence>
<evidence type="ECO:0000259" key="3">
    <source>
        <dbReference type="SMART" id="SM00989"/>
    </source>
</evidence>
<reference evidence="4 5" key="1">
    <citation type="submission" date="2019-09" db="EMBL/GenBank/DDBJ databases">
        <title>Whole genome sequences of isolates from the Mars Exploration Rovers.</title>
        <authorList>
            <person name="Seuylemezian A."/>
            <person name="Vaishampayan P."/>
        </authorList>
    </citation>
    <scope>NUCLEOTIDE SEQUENCE [LARGE SCALE GENOMIC DNA]</scope>
    <source>
        <strain evidence="4 5">MER_TA_151</strain>
    </source>
</reference>
<protein>
    <submittedName>
        <fullName evidence="4">PucR family transcriptional regulator</fullName>
    </submittedName>
</protein>
<dbReference type="Pfam" id="PF13556">
    <property type="entry name" value="HTH_30"/>
    <property type="match status" value="1"/>
</dbReference>
<dbReference type="Pfam" id="PF06505">
    <property type="entry name" value="XylR_N"/>
    <property type="match status" value="1"/>
</dbReference>
<dbReference type="SMART" id="SM00989">
    <property type="entry name" value="V4R"/>
    <property type="match status" value="1"/>
</dbReference>
<dbReference type="InterPro" id="IPR025736">
    <property type="entry name" value="PucR_C-HTH_dom"/>
</dbReference>
<dbReference type="Proteomes" id="UP000326671">
    <property type="component" value="Unassembled WGS sequence"/>
</dbReference>